<dbReference type="PANTHER" id="PTHR36509:SF2">
    <property type="entry name" value="BLL3101 PROTEIN"/>
    <property type="match status" value="1"/>
</dbReference>
<dbReference type="RefSeq" id="XP_069306586.1">
    <property type="nucleotide sequence ID" value="XM_069452415.1"/>
</dbReference>
<dbReference type="PANTHER" id="PTHR36509">
    <property type="entry name" value="BLL3101 PROTEIN"/>
    <property type="match status" value="1"/>
</dbReference>
<feature type="domain" description="DUF1254" evidence="2">
    <location>
        <begin position="35"/>
        <end position="117"/>
    </location>
</feature>
<reference evidence="3 4" key="1">
    <citation type="submission" date="2024-09" db="EMBL/GenBank/DDBJ databases">
        <title>T2T genomes of carrot and Alternaria dauci and their utility for understanding host-pathogen interaction during carrot leaf blight disease.</title>
        <authorList>
            <person name="Liu W."/>
            <person name="Xu S."/>
            <person name="Ou C."/>
            <person name="Liu X."/>
            <person name="Zhuang F."/>
            <person name="Deng X.W."/>
        </authorList>
    </citation>
    <scope>NUCLEOTIDE SEQUENCE [LARGE SCALE GENOMIC DNA]</scope>
    <source>
        <strain evidence="3 4">A2016</strain>
    </source>
</reference>
<name>A0ABR3UID7_9PLEO</name>
<organism evidence="3 4">
    <name type="scientific">Alternaria dauci</name>
    <dbReference type="NCBI Taxonomy" id="48095"/>
    <lineage>
        <taxon>Eukaryota</taxon>
        <taxon>Fungi</taxon>
        <taxon>Dikarya</taxon>
        <taxon>Ascomycota</taxon>
        <taxon>Pezizomycotina</taxon>
        <taxon>Dothideomycetes</taxon>
        <taxon>Pleosporomycetidae</taxon>
        <taxon>Pleosporales</taxon>
        <taxon>Pleosporineae</taxon>
        <taxon>Pleosporaceae</taxon>
        <taxon>Alternaria</taxon>
        <taxon>Alternaria sect. Porri</taxon>
    </lineage>
</organism>
<accession>A0ABR3UID7</accession>
<dbReference type="Proteomes" id="UP001578633">
    <property type="component" value="Chromosome 5"/>
</dbReference>
<evidence type="ECO:0000313" key="4">
    <source>
        <dbReference type="Proteomes" id="UP001578633"/>
    </source>
</evidence>
<dbReference type="EMBL" id="JBHGVX010000005">
    <property type="protein sequence ID" value="KAL1796002.1"/>
    <property type="molecule type" value="Genomic_DNA"/>
</dbReference>
<dbReference type="SUPFAM" id="SSF160935">
    <property type="entry name" value="VPA0735-like"/>
    <property type="match status" value="1"/>
</dbReference>
<dbReference type="GeneID" id="96086548"/>
<evidence type="ECO:0000259" key="2">
    <source>
        <dbReference type="Pfam" id="PF06863"/>
    </source>
</evidence>
<dbReference type="InterPro" id="IPR037049">
    <property type="entry name" value="DUF1214_C_sf"/>
</dbReference>
<gene>
    <name evidence="3" type="ORF">ACET3X_006226</name>
</gene>
<dbReference type="Pfam" id="PF06863">
    <property type="entry name" value="DUF1254"/>
    <property type="match status" value="1"/>
</dbReference>
<comment type="caution">
    <text evidence="3">The sequence shown here is derived from an EMBL/GenBank/DDBJ whole genome shotgun (WGS) entry which is preliminary data.</text>
</comment>
<dbReference type="InterPro" id="IPR010679">
    <property type="entry name" value="DUF1254"/>
</dbReference>
<dbReference type="InterPro" id="IPR010621">
    <property type="entry name" value="DUF1214"/>
</dbReference>
<evidence type="ECO:0008006" key="5">
    <source>
        <dbReference type="Google" id="ProtNLM"/>
    </source>
</evidence>
<proteinExistence type="predicted"/>
<evidence type="ECO:0000259" key="1">
    <source>
        <dbReference type="Pfam" id="PF06742"/>
    </source>
</evidence>
<dbReference type="Gene3D" id="2.60.120.600">
    <property type="entry name" value="Domain of unknown function DUF1214, C-terminal domain"/>
    <property type="match status" value="1"/>
</dbReference>
<sequence>MIDTTSFLSTICESLPVDWLQPYRPQLTPVQIFRYGNNFANLGSVIDSPPGDYLITVAGDDESGLLMLDKDKSRRSKYKGIIKSPTAYGGIMLRIVLKNNTTDVDEVKTIQSHIKITIIEREGESIAPALTLSLLGDGQLSPAALLLPFNFSVAQTTQTLQLLAKLHPSNPPMERSDLDRVNYMLAAAGIRDGDYTAPAGLDHAQIYSIMGEDFLSLLDPSSHAFNQNGWFTLLPSMSGSFGIQYTARAYIAWFGYLQLAHYVAAYPTYNDPALPVTALVTMRLAANESYIMTFSGKPPVTGFWSLTAYDSTNYLVPNDLNRYSLGDRSNLTYPDGTHLYADADSDGAFSILIQPADVAPSSNWTNNWLPAPVGGGDFSVNLRWYGVTPALSNGSYVYPIVTKQGSVY</sequence>
<keyword evidence="4" id="KW-1185">Reference proteome</keyword>
<feature type="domain" description="DUF1214" evidence="1">
    <location>
        <begin position="283"/>
        <end position="386"/>
    </location>
</feature>
<protein>
    <recommendedName>
        <fullName evidence="5">DUF1214 domain-containing protein</fullName>
    </recommendedName>
</protein>
<evidence type="ECO:0000313" key="3">
    <source>
        <dbReference type="EMBL" id="KAL1796002.1"/>
    </source>
</evidence>
<dbReference type="Pfam" id="PF06742">
    <property type="entry name" value="DUF1214"/>
    <property type="match status" value="1"/>
</dbReference>